<dbReference type="SUPFAM" id="SSF53850">
    <property type="entry name" value="Periplasmic binding protein-like II"/>
    <property type="match status" value="1"/>
</dbReference>
<accession>A0ABN7VK87</accession>
<dbReference type="EMBL" id="CAJVQB010016549">
    <property type="protein sequence ID" value="CAG8780428.1"/>
    <property type="molecule type" value="Genomic_DNA"/>
</dbReference>
<feature type="domain" description="Prephenate dehydratase" evidence="1">
    <location>
        <begin position="148"/>
        <end position="343"/>
    </location>
</feature>
<reference evidence="2 3" key="1">
    <citation type="submission" date="2021-06" db="EMBL/GenBank/DDBJ databases">
        <authorList>
            <person name="Kallberg Y."/>
            <person name="Tangrot J."/>
            <person name="Rosling A."/>
        </authorList>
    </citation>
    <scope>NUCLEOTIDE SEQUENCE [LARGE SCALE GENOMIC DNA]</scope>
    <source>
        <strain evidence="2 3">120-4 pot B 10/14</strain>
    </source>
</reference>
<gene>
    <name evidence="2" type="ORF">GMARGA_LOCUS19650</name>
</gene>
<dbReference type="Proteomes" id="UP000789901">
    <property type="component" value="Unassembled WGS sequence"/>
</dbReference>
<sequence length="343" mass="38951">MNTFVIYTGGQTGVDEGAIEAVIEFFHEKLHQSYINKTKYEYIFKVSNTLSIILSGFCPKNRTCETGRISPSYPMFEVESDDYKFRTALNVRFTKGLLVFSRDKQDEGTIEAIRVAKIMRREILEVHFSDDNLLDNILNWIKDKNIYSVNIAGPRESKCEGITSQTKYIIKKLIKKLYNNLLNNNNFIKYPNVNTLYVLGPLGSFSYELATKICEALNIKPSFISISTLDELYEISRLKDNDSIVLIPKTDKYKNSKEHLTITFNTPYYLLSSGSICDIEAIHSHPVALKSCKVWLETNFPRAKLVEESSTSAAAAEATFSPTRASISSRTCAEIYGLEILQE</sequence>
<evidence type="ECO:0000313" key="2">
    <source>
        <dbReference type="EMBL" id="CAG8780428.1"/>
    </source>
</evidence>
<comment type="caution">
    <text evidence="2">The sequence shown here is derived from an EMBL/GenBank/DDBJ whole genome shotgun (WGS) entry which is preliminary data.</text>
</comment>
<organism evidence="2 3">
    <name type="scientific">Gigaspora margarita</name>
    <dbReference type="NCBI Taxonomy" id="4874"/>
    <lineage>
        <taxon>Eukaryota</taxon>
        <taxon>Fungi</taxon>
        <taxon>Fungi incertae sedis</taxon>
        <taxon>Mucoromycota</taxon>
        <taxon>Glomeromycotina</taxon>
        <taxon>Glomeromycetes</taxon>
        <taxon>Diversisporales</taxon>
        <taxon>Gigasporaceae</taxon>
        <taxon>Gigaspora</taxon>
    </lineage>
</organism>
<proteinExistence type="predicted"/>
<name>A0ABN7VK87_GIGMA</name>
<feature type="non-terminal residue" evidence="2">
    <location>
        <position position="343"/>
    </location>
</feature>
<keyword evidence="3" id="KW-1185">Reference proteome</keyword>
<evidence type="ECO:0000313" key="3">
    <source>
        <dbReference type="Proteomes" id="UP000789901"/>
    </source>
</evidence>
<evidence type="ECO:0000259" key="1">
    <source>
        <dbReference type="PROSITE" id="PS51171"/>
    </source>
</evidence>
<dbReference type="Gene3D" id="3.40.190.10">
    <property type="entry name" value="Periplasmic binding protein-like II"/>
    <property type="match status" value="1"/>
</dbReference>
<dbReference type="InterPro" id="IPR001086">
    <property type="entry name" value="Preph_deHydtase"/>
</dbReference>
<protein>
    <submittedName>
        <fullName evidence="2">3612_t:CDS:1</fullName>
    </submittedName>
</protein>
<dbReference type="PROSITE" id="PS51171">
    <property type="entry name" value="PREPHENATE_DEHYDR_3"/>
    <property type="match status" value="1"/>
</dbReference>
<dbReference type="Pfam" id="PF00800">
    <property type="entry name" value="PDT"/>
    <property type="match status" value="1"/>
</dbReference>
<dbReference type="Gene3D" id="3.40.50.450">
    <property type="match status" value="1"/>
</dbReference>
<dbReference type="Pfam" id="PF12694">
    <property type="entry name" value="cpYpsA"/>
    <property type="match status" value="1"/>
</dbReference>
<dbReference type="InterPro" id="IPR024755">
    <property type="entry name" value="cpYpsA"/>
</dbReference>